<gene>
    <name evidence="1" type="ORF">PM001_LOCUS10270</name>
</gene>
<sequence>MRNEETTLTNRLYGLEDCEGQKRDAGVEKMTGGELFSQGWKGNGFAVSTTTLRTAAWRDGDTIVIEIAGVEEGCDWSRRLNGCEHGYGDGAQVLISNVERCWAWVVQAALGVSG</sequence>
<organism evidence="1 2">
    <name type="scientific">Peronospora matthiolae</name>
    <dbReference type="NCBI Taxonomy" id="2874970"/>
    <lineage>
        <taxon>Eukaryota</taxon>
        <taxon>Sar</taxon>
        <taxon>Stramenopiles</taxon>
        <taxon>Oomycota</taxon>
        <taxon>Peronosporomycetes</taxon>
        <taxon>Peronosporales</taxon>
        <taxon>Peronosporaceae</taxon>
        <taxon>Peronospora</taxon>
    </lineage>
</organism>
<dbReference type="EMBL" id="CAKLBY020000086">
    <property type="protein sequence ID" value="CAK7925120.1"/>
    <property type="molecule type" value="Genomic_DNA"/>
</dbReference>
<protein>
    <submittedName>
        <fullName evidence="1">Uncharacterized protein</fullName>
    </submittedName>
</protein>
<name>A0AAV1TRU0_9STRA</name>
<comment type="caution">
    <text evidence="1">The sequence shown here is derived from an EMBL/GenBank/DDBJ whole genome shotgun (WGS) entry which is preliminary data.</text>
</comment>
<dbReference type="Proteomes" id="UP001162060">
    <property type="component" value="Unassembled WGS sequence"/>
</dbReference>
<reference evidence="1" key="1">
    <citation type="submission" date="2024-01" db="EMBL/GenBank/DDBJ databases">
        <authorList>
            <person name="Webb A."/>
        </authorList>
    </citation>
    <scope>NUCLEOTIDE SEQUENCE</scope>
    <source>
        <strain evidence="1">Pm1</strain>
    </source>
</reference>
<evidence type="ECO:0000313" key="1">
    <source>
        <dbReference type="EMBL" id="CAK7925120.1"/>
    </source>
</evidence>
<dbReference type="AlphaFoldDB" id="A0AAV1TRU0"/>
<evidence type="ECO:0000313" key="2">
    <source>
        <dbReference type="Proteomes" id="UP001162060"/>
    </source>
</evidence>
<accession>A0AAV1TRU0</accession>
<proteinExistence type="predicted"/>